<organism evidence="1 2">
    <name type="scientific">Candidatus Woesebacteria bacterium RIFCSPLOWO2_01_FULL_39_10</name>
    <dbReference type="NCBI Taxonomy" id="1802516"/>
    <lineage>
        <taxon>Bacteria</taxon>
        <taxon>Candidatus Woeseibacteriota</taxon>
    </lineage>
</organism>
<gene>
    <name evidence="1" type="ORF">A3A75_02570</name>
</gene>
<proteinExistence type="predicted"/>
<name>A0A1F8B7A5_9BACT</name>
<dbReference type="Proteomes" id="UP000179018">
    <property type="component" value="Unassembled WGS sequence"/>
</dbReference>
<dbReference type="EMBL" id="MGHC01000013">
    <property type="protein sequence ID" value="OGM59922.1"/>
    <property type="molecule type" value="Genomic_DNA"/>
</dbReference>
<sequence>MEERIQSPKIIIGLLDDMAPDGSPNTACQNYLEQELQSGHYEVVMEEIMPGVFKKIIILRPVETKPDGQR</sequence>
<accession>A0A1F8B7A5</accession>
<reference evidence="1 2" key="1">
    <citation type="journal article" date="2016" name="Nat. Commun.">
        <title>Thousands of microbial genomes shed light on interconnected biogeochemical processes in an aquifer system.</title>
        <authorList>
            <person name="Anantharaman K."/>
            <person name="Brown C.T."/>
            <person name="Hug L.A."/>
            <person name="Sharon I."/>
            <person name="Castelle C.J."/>
            <person name="Probst A.J."/>
            <person name="Thomas B.C."/>
            <person name="Singh A."/>
            <person name="Wilkins M.J."/>
            <person name="Karaoz U."/>
            <person name="Brodie E.L."/>
            <person name="Williams K.H."/>
            <person name="Hubbard S.S."/>
            <person name="Banfield J.F."/>
        </authorList>
    </citation>
    <scope>NUCLEOTIDE SEQUENCE [LARGE SCALE GENOMIC DNA]</scope>
</reference>
<comment type="caution">
    <text evidence="1">The sequence shown here is derived from an EMBL/GenBank/DDBJ whole genome shotgun (WGS) entry which is preliminary data.</text>
</comment>
<dbReference type="AlphaFoldDB" id="A0A1F8B7A5"/>
<evidence type="ECO:0000313" key="1">
    <source>
        <dbReference type="EMBL" id="OGM59922.1"/>
    </source>
</evidence>
<protein>
    <submittedName>
        <fullName evidence="1">Uncharacterized protein</fullName>
    </submittedName>
</protein>
<evidence type="ECO:0000313" key="2">
    <source>
        <dbReference type="Proteomes" id="UP000179018"/>
    </source>
</evidence>